<organism evidence="1">
    <name type="scientific">bioreactor metagenome</name>
    <dbReference type="NCBI Taxonomy" id="1076179"/>
    <lineage>
        <taxon>unclassified sequences</taxon>
        <taxon>metagenomes</taxon>
        <taxon>ecological metagenomes</taxon>
    </lineage>
</organism>
<dbReference type="AlphaFoldDB" id="A0A645IKN8"/>
<evidence type="ECO:0000313" key="1">
    <source>
        <dbReference type="EMBL" id="MPN51875.1"/>
    </source>
</evidence>
<dbReference type="EMBL" id="VSSQ01117414">
    <property type="protein sequence ID" value="MPN51875.1"/>
    <property type="molecule type" value="Genomic_DNA"/>
</dbReference>
<comment type="caution">
    <text evidence="1">The sequence shown here is derived from an EMBL/GenBank/DDBJ whole genome shotgun (WGS) entry which is preliminary data.</text>
</comment>
<protein>
    <submittedName>
        <fullName evidence="1">Uncharacterized protein</fullName>
    </submittedName>
</protein>
<proteinExistence type="predicted"/>
<reference evidence="1" key="1">
    <citation type="submission" date="2019-08" db="EMBL/GenBank/DDBJ databases">
        <authorList>
            <person name="Kucharzyk K."/>
            <person name="Murdoch R.W."/>
            <person name="Higgins S."/>
            <person name="Loffler F."/>
        </authorList>
    </citation>
    <scope>NUCLEOTIDE SEQUENCE</scope>
</reference>
<accession>A0A645IKN8</accession>
<name>A0A645IKN8_9ZZZZ</name>
<sequence>MLSLGIQRKLRIEGRDAIQFGKRDPGFLRDDHLNFLRQVAVNLLRLLQDRHSRTLFALGRSDKLL</sequence>
<gene>
    <name evidence="1" type="ORF">SDC9_199525</name>
</gene>